<evidence type="ECO:0000313" key="3">
    <source>
        <dbReference type="Proteomes" id="UP000886998"/>
    </source>
</evidence>
<evidence type="ECO:0000313" key="2">
    <source>
        <dbReference type="EMBL" id="GFS59851.1"/>
    </source>
</evidence>
<dbReference type="AlphaFoldDB" id="A0A8X6ITX3"/>
<protein>
    <submittedName>
        <fullName evidence="2">Uncharacterized protein</fullName>
    </submittedName>
</protein>
<name>A0A8X6ITX3_9ARAC</name>
<sequence>MPSRNIQILSSPDEETEMREKRDEQKRTLDEMIGDQRWRHPPEQTSNKLKETPPRGKQTTRDRSKRRILWIHGCCNGIEKILSPTTLASRARQKLRQAQGDERLFCSSPSKGTTNPNDIHPDHVT</sequence>
<feature type="compositionally biased region" description="Polar residues" evidence="1">
    <location>
        <begin position="1"/>
        <end position="10"/>
    </location>
</feature>
<keyword evidence="3" id="KW-1185">Reference proteome</keyword>
<dbReference type="EMBL" id="BMAV01027503">
    <property type="protein sequence ID" value="GFS59851.1"/>
    <property type="molecule type" value="Genomic_DNA"/>
</dbReference>
<proteinExistence type="predicted"/>
<feature type="compositionally biased region" description="Basic and acidic residues" evidence="1">
    <location>
        <begin position="18"/>
        <end position="62"/>
    </location>
</feature>
<feature type="region of interest" description="Disordered" evidence="1">
    <location>
        <begin position="92"/>
        <end position="125"/>
    </location>
</feature>
<reference evidence="2" key="1">
    <citation type="submission" date="2020-08" db="EMBL/GenBank/DDBJ databases">
        <title>Multicomponent nature underlies the extraordinary mechanical properties of spider dragline silk.</title>
        <authorList>
            <person name="Kono N."/>
            <person name="Nakamura H."/>
            <person name="Mori M."/>
            <person name="Yoshida Y."/>
            <person name="Ohtoshi R."/>
            <person name="Malay A.D."/>
            <person name="Moran D.A.P."/>
            <person name="Tomita M."/>
            <person name="Numata K."/>
            <person name="Arakawa K."/>
        </authorList>
    </citation>
    <scope>NUCLEOTIDE SEQUENCE</scope>
</reference>
<feature type="compositionally biased region" description="Polar residues" evidence="1">
    <location>
        <begin position="107"/>
        <end position="117"/>
    </location>
</feature>
<dbReference type="Proteomes" id="UP000886998">
    <property type="component" value="Unassembled WGS sequence"/>
</dbReference>
<comment type="caution">
    <text evidence="2">The sequence shown here is derived from an EMBL/GenBank/DDBJ whole genome shotgun (WGS) entry which is preliminary data.</text>
</comment>
<feature type="region of interest" description="Disordered" evidence="1">
    <location>
        <begin position="1"/>
        <end position="65"/>
    </location>
</feature>
<organism evidence="2 3">
    <name type="scientific">Trichonephila inaurata madagascariensis</name>
    <dbReference type="NCBI Taxonomy" id="2747483"/>
    <lineage>
        <taxon>Eukaryota</taxon>
        <taxon>Metazoa</taxon>
        <taxon>Ecdysozoa</taxon>
        <taxon>Arthropoda</taxon>
        <taxon>Chelicerata</taxon>
        <taxon>Arachnida</taxon>
        <taxon>Araneae</taxon>
        <taxon>Araneomorphae</taxon>
        <taxon>Entelegynae</taxon>
        <taxon>Araneoidea</taxon>
        <taxon>Nephilidae</taxon>
        <taxon>Trichonephila</taxon>
        <taxon>Trichonephila inaurata</taxon>
    </lineage>
</organism>
<evidence type="ECO:0000256" key="1">
    <source>
        <dbReference type="SAM" id="MobiDB-lite"/>
    </source>
</evidence>
<accession>A0A8X6ITX3</accession>
<gene>
    <name evidence="2" type="ORF">TNIN_125081</name>
</gene>